<protein>
    <recommendedName>
        <fullName evidence="1">Carbohydrate-binding domain-containing protein</fullName>
    </recommendedName>
</protein>
<keyword evidence="3" id="KW-1185">Reference proteome</keyword>
<organism evidence="2 3">
    <name type="scientific">Paenibacillus sabuli</name>
    <dbReference type="NCBI Taxonomy" id="2772509"/>
    <lineage>
        <taxon>Bacteria</taxon>
        <taxon>Bacillati</taxon>
        <taxon>Bacillota</taxon>
        <taxon>Bacilli</taxon>
        <taxon>Bacillales</taxon>
        <taxon>Paenibacillaceae</taxon>
        <taxon>Paenibacillus</taxon>
    </lineage>
</organism>
<dbReference type="EMBL" id="JACXIZ010000054">
    <property type="protein sequence ID" value="MBD2848112.1"/>
    <property type="molecule type" value="Genomic_DNA"/>
</dbReference>
<name>A0A927BWG1_9BACL</name>
<dbReference type="AlphaFoldDB" id="A0A927BWG1"/>
<proteinExistence type="predicted"/>
<gene>
    <name evidence="2" type="ORF">IDH44_23185</name>
</gene>
<dbReference type="GO" id="GO:0030246">
    <property type="term" value="F:carbohydrate binding"/>
    <property type="evidence" value="ECO:0007669"/>
    <property type="project" value="InterPro"/>
</dbReference>
<reference evidence="2" key="1">
    <citation type="submission" date="2020-09" db="EMBL/GenBank/DDBJ databases">
        <title>A novel bacterium of genus Paenibacillus, isolated from South China Sea.</title>
        <authorList>
            <person name="Huang H."/>
            <person name="Mo K."/>
            <person name="Hu Y."/>
        </authorList>
    </citation>
    <scope>NUCLEOTIDE SEQUENCE</scope>
    <source>
        <strain evidence="2">IB182496</strain>
    </source>
</reference>
<dbReference type="Proteomes" id="UP000621560">
    <property type="component" value="Unassembled WGS sequence"/>
</dbReference>
<comment type="caution">
    <text evidence="2">The sequence shown here is derived from an EMBL/GenBank/DDBJ whole genome shotgun (WGS) entry which is preliminary data.</text>
</comment>
<evidence type="ECO:0000313" key="2">
    <source>
        <dbReference type="EMBL" id="MBD2848112.1"/>
    </source>
</evidence>
<dbReference type="Pfam" id="PF06452">
    <property type="entry name" value="CBM9_1"/>
    <property type="match status" value="1"/>
</dbReference>
<dbReference type="GO" id="GO:0016052">
    <property type="term" value="P:carbohydrate catabolic process"/>
    <property type="evidence" value="ECO:0007669"/>
    <property type="project" value="InterPro"/>
</dbReference>
<sequence length="194" mass="21110">MKMEAVDRAGNTAIHELEVTVDLHKVNDSARGYEDDSVEIYLDGNNARSGTYNSDDHQLTLGWQNETLSVGADLPGIMYAQQDNPDGYTVEFAIPWQGIGIDPPAIGDLTGFELVTARYQGTPQFVVLGSTDGTSYTALGMTTTTVSAGQGFAVQRHVQAGPLPADIRYLKVQFPDGANWHAYVNRVAFTYMSE</sequence>
<dbReference type="GO" id="GO:0004553">
    <property type="term" value="F:hydrolase activity, hydrolyzing O-glycosyl compounds"/>
    <property type="evidence" value="ECO:0007669"/>
    <property type="project" value="InterPro"/>
</dbReference>
<evidence type="ECO:0000313" key="3">
    <source>
        <dbReference type="Proteomes" id="UP000621560"/>
    </source>
</evidence>
<accession>A0A927BWG1</accession>
<dbReference type="Gene3D" id="2.60.40.1190">
    <property type="match status" value="1"/>
</dbReference>
<feature type="domain" description="Carbohydrate-binding" evidence="1">
    <location>
        <begin position="21"/>
        <end position="116"/>
    </location>
</feature>
<dbReference type="SUPFAM" id="SSF49344">
    <property type="entry name" value="CBD9-like"/>
    <property type="match status" value="1"/>
</dbReference>
<dbReference type="InterPro" id="IPR010502">
    <property type="entry name" value="Carb-bd_dom_fam9"/>
</dbReference>
<evidence type="ECO:0000259" key="1">
    <source>
        <dbReference type="Pfam" id="PF06452"/>
    </source>
</evidence>